<evidence type="ECO:0000313" key="3">
    <source>
        <dbReference type="Proteomes" id="UP000030377"/>
    </source>
</evidence>
<dbReference type="Proteomes" id="UP000030377">
    <property type="component" value="Unassembled WGS sequence"/>
</dbReference>
<evidence type="ECO:0000256" key="1">
    <source>
        <dbReference type="SAM" id="MobiDB-lite"/>
    </source>
</evidence>
<sequence>MSTPEPNLGAREFVLEICNRMLVGWHELFVADLVRDGWPATGDQDDRLTSIAGVTFGEFASLAAAYAGNRPIGGETSLESIQASLGDEFEVKHRPEQCAFEVHRVRDRKAKPAILARVDKLPNANSGPDRRDRTAD</sequence>
<feature type="region of interest" description="Disordered" evidence="1">
    <location>
        <begin position="116"/>
        <end position="136"/>
    </location>
</feature>
<dbReference type="EMBL" id="JRPN01000013">
    <property type="protein sequence ID" value="KGT79302.1"/>
    <property type="molecule type" value="Genomic_DNA"/>
</dbReference>
<name>A0A0A3XXX2_BRAJP</name>
<protein>
    <submittedName>
        <fullName evidence="2">Uncharacterized protein</fullName>
    </submittedName>
</protein>
<reference evidence="2 3" key="1">
    <citation type="submission" date="2014-09" db="EMBL/GenBank/DDBJ databases">
        <title>Draft genome of Bradyrhizobium japonicum Is-34.</title>
        <authorList>
            <person name="Tsurumaru H."/>
            <person name="Yamakawa T."/>
            <person name="Hashimoto S."/>
            <person name="Okizaki K."/>
            <person name="Kanesaki Y."/>
            <person name="Yoshikawa H."/>
            <person name="Yajima S."/>
        </authorList>
    </citation>
    <scope>NUCLEOTIDE SEQUENCE [LARGE SCALE GENOMIC DNA]</scope>
    <source>
        <strain evidence="2 3">Is-34</strain>
    </source>
</reference>
<organism evidence="2 3">
    <name type="scientific">Bradyrhizobium japonicum</name>
    <dbReference type="NCBI Taxonomy" id="375"/>
    <lineage>
        <taxon>Bacteria</taxon>
        <taxon>Pseudomonadati</taxon>
        <taxon>Pseudomonadota</taxon>
        <taxon>Alphaproteobacteria</taxon>
        <taxon>Hyphomicrobiales</taxon>
        <taxon>Nitrobacteraceae</taxon>
        <taxon>Bradyrhizobium</taxon>
    </lineage>
</organism>
<gene>
    <name evidence="2" type="ORF">MA20_12850</name>
</gene>
<evidence type="ECO:0000313" key="2">
    <source>
        <dbReference type="EMBL" id="KGT79302.1"/>
    </source>
</evidence>
<comment type="caution">
    <text evidence="2">The sequence shown here is derived from an EMBL/GenBank/DDBJ whole genome shotgun (WGS) entry which is preliminary data.</text>
</comment>
<accession>A0A0A3XXX2</accession>
<proteinExistence type="predicted"/>
<dbReference type="AlphaFoldDB" id="A0A0A3XXX2"/>